<feature type="domain" description="SGNH hydrolase-type esterase" evidence="1">
    <location>
        <begin position="21"/>
        <end position="201"/>
    </location>
</feature>
<dbReference type="InterPro" id="IPR036514">
    <property type="entry name" value="SGNH_hydro_sf"/>
</dbReference>
<keyword evidence="2" id="KW-0378">Hydrolase</keyword>
<keyword evidence="3" id="KW-1185">Reference proteome</keyword>
<evidence type="ECO:0000313" key="3">
    <source>
        <dbReference type="Proteomes" id="UP001165423"/>
    </source>
</evidence>
<evidence type="ECO:0000313" key="2">
    <source>
        <dbReference type="EMBL" id="MCJ0826537.1"/>
    </source>
</evidence>
<evidence type="ECO:0000259" key="1">
    <source>
        <dbReference type="Pfam" id="PF13472"/>
    </source>
</evidence>
<dbReference type="Gene3D" id="3.40.50.1110">
    <property type="entry name" value="SGNH hydrolase"/>
    <property type="match status" value="1"/>
</dbReference>
<dbReference type="GO" id="GO:0016787">
    <property type="term" value="F:hydrolase activity"/>
    <property type="evidence" value="ECO:0007669"/>
    <property type="project" value="UniProtKB-KW"/>
</dbReference>
<gene>
    <name evidence="2" type="ORF">MQC88_11340</name>
</gene>
<dbReference type="Pfam" id="PF13472">
    <property type="entry name" value="Lipase_GDSL_2"/>
    <property type="match status" value="1"/>
</dbReference>
<protein>
    <submittedName>
        <fullName evidence="2">SGNH/GDSL hydrolase family protein</fullName>
    </submittedName>
</protein>
<proteinExistence type="predicted"/>
<sequence>MLAGHVADGAPASADGLRYLALGDSYTIGEGVAGDDRWPLQLARALRAEGVALADPRIIATTGWTTDELAAAIDAAEPIGDHDFVSLLVGVNNQYRGRDLDEYRTQFTALLERAIGLAGGDAGRVLVLSIPDWGATRFGRESGRDPDAIARELDAFNAAARAICAAHGVAFVDITTVSRAHGADASMLADDGLHPSARAHADWARQALPAARRLLAPR</sequence>
<name>A0ABT0A6E4_9GAMM</name>
<organism evidence="2 3">
    <name type="scientific">Cognatiluteimonas sedimenti</name>
    <dbReference type="NCBI Taxonomy" id="2927791"/>
    <lineage>
        <taxon>Bacteria</taxon>
        <taxon>Pseudomonadati</taxon>
        <taxon>Pseudomonadota</taxon>
        <taxon>Gammaproteobacteria</taxon>
        <taxon>Lysobacterales</taxon>
        <taxon>Lysobacteraceae</taxon>
        <taxon>Cognatiluteimonas</taxon>
    </lineage>
</organism>
<dbReference type="EMBL" id="JALGCL010000004">
    <property type="protein sequence ID" value="MCJ0826537.1"/>
    <property type="molecule type" value="Genomic_DNA"/>
</dbReference>
<dbReference type="CDD" id="cd01832">
    <property type="entry name" value="SGNH_hydrolase_like_1"/>
    <property type="match status" value="1"/>
</dbReference>
<dbReference type="RefSeq" id="WP_243322352.1">
    <property type="nucleotide sequence ID" value="NZ_JALGCL010000004.1"/>
</dbReference>
<comment type="caution">
    <text evidence="2">The sequence shown here is derived from an EMBL/GenBank/DDBJ whole genome shotgun (WGS) entry which is preliminary data.</text>
</comment>
<accession>A0ABT0A6E4</accession>
<dbReference type="SUPFAM" id="SSF52266">
    <property type="entry name" value="SGNH hydrolase"/>
    <property type="match status" value="1"/>
</dbReference>
<reference evidence="2 3" key="1">
    <citation type="submission" date="2022-03" db="EMBL/GenBank/DDBJ databases">
        <title>Luteimonas soily sp. nov., a novel bacterium isolated from the soil.</title>
        <authorList>
            <person name="Zhang X."/>
        </authorList>
    </citation>
    <scope>NUCLEOTIDE SEQUENCE [LARGE SCALE GENOMIC DNA]</scope>
    <source>
        <strain evidence="2 3">50</strain>
    </source>
</reference>
<dbReference type="Proteomes" id="UP001165423">
    <property type="component" value="Unassembled WGS sequence"/>
</dbReference>
<dbReference type="InterPro" id="IPR013830">
    <property type="entry name" value="SGNH_hydro"/>
</dbReference>